<feature type="region of interest" description="Disordered" evidence="1">
    <location>
        <begin position="55"/>
        <end position="106"/>
    </location>
</feature>
<dbReference type="Pfam" id="PF01522">
    <property type="entry name" value="Polysacc_deac_1"/>
    <property type="match status" value="1"/>
</dbReference>
<feature type="compositionally biased region" description="Low complexity" evidence="1">
    <location>
        <begin position="55"/>
        <end position="100"/>
    </location>
</feature>
<dbReference type="RefSeq" id="WP_006593847.1">
    <property type="nucleotide sequence ID" value="NZ_BAHD01000064.1"/>
</dbReference>
<name>K6WDI3_9MICO</name>
<evidence type="ECO:0000259" key="2">
    <source>
        <dbReference type="PROSITE" id="PS51677"/>
    </source>
</evidence>
<dbReference type="PANTHER" id="PTHR10587">
    <property type="entry name" value="GLYCOSYL TRANSFERASE-RELATED"/>
    <property type="match status" value="1"/>
</dbReference>
<sequence length="315" mass="31785">MASMRSAVAVAGVGLLGAALAFGPTLLEVAGVPSGATAQQLWGLATATQTTSAPAATATAAPKTPALAAPKAAAPKAAAPKGATPKGAAPKGAAPKAAAPKAKKPAVPNPWPTMAIPAGVPAPAQHATHDGGKPIAYLTFDDGPDAQWTPQILSALAAHRARATFFVIGEEVARNPGLVRQIRGAGHTIGNHSYTHPWLTKLAAPQVTAELARTDALLGGTTCLRPPGGFVDAAVGKIMAARGSVVELWDTDTRDWARPGAKAIAATAVSQLRPGVVVLMHDGGGDRSQTVQALGKVLSDLDSRGYVVRPLPSCR</sequence>
<evidence type="ECO:0000256" key="1">
    <source>
        <dbReference type="SAM" id="MobiDB-lite"/>
    </source>
</evidence>
<dbReference type="InterPro" id="IPR002509">
    <property type="entry name" value="NODB_dom"/>
</dbReference>
<dbReference type="eggNOG" id="COG0726">
    <property type="taxonomic scope" value="Bacteria"/>
</dbReference>
<dbReference type="Gene3D" id="3.20.20.370">
    <property type="entry name" value="Glycoside hydrolase/deacetylase"/>
    <property type="match status" value="1"/>
</dbReference>
<dbReference type="GO" id="GO:0005975">
    <property type="term" value="P:carbohydrate metabolic process"/>
    <property type="evidence" value="ECO:0007669"/>
    <property type="project" value="InterPro"/>
</dbReference>
<accession>K6WDI3</accession>
<dbReference type="STRING" id="1184609.KILIM_064_00080"/>
<proteinExistence type="predicted"/>
<dbReference type="EMBL" id="BAHD01000064">
    <property type="protein sequence ID" value="GAB97315.1"/>
    <property type="molecule type" value="Genomic_DNA"/>
</dbReference>
<dbReference type="InterPro" id="IPR011330">
    <property type="entry name" value="Glyco_hydro/deAcase_b/a-brl"/>
</dbReference>
<dbReference type="CDD" id="cd10917">
    <property type="entry name" value="CE4_NodB_like_6s_7s"/>
    <property type="match status" value="1"/>
</dbReference>
<dbReference type="InterPro" id="IPR050248">
    <property type="entry name" value="Polysacc_deacetylase_ArnD"/>
</dbReference>
<dbReference type="AlphaFoldDB" id="K6WDI3"/>
<dbReference type="PROSITE" id="PS51677">
    <property type="entry name" value="NODB"/>
    <property type="match status" value="1"/>
</dbReference>
<protein>
    <submittedName>
        <fullName evidence="3">Putative hydrolase</fullName>
    </submittedName>
</protein>
<feature type="domain" description="NodB homology" evidence="2">
    <location>
        <begin position="134"/>
        <end position="309"/>
    </location>
</feature>
<reference evidence="3 4" key="1">
    <citation type="submission" date="2012-08" db="EMBL/GenBank/DDBJ databases">
        <title>Whole genome shotgun sequence of Kineosphaera limosa NBRC 100340.</title>
        <authorList>
            <person name="Yoshida I."/>
            <person name="Isaki S."/>
            <person name="Hosoyama A."/>
            <person name="Tsuchikane K."/>
            <person name="Katsumata H."/>
            <person name="Ando Y."/>
            <person name="Ohji S."/>
            <person name="Hamada M."/>
            <person name="Tamura T."/>
            <person name="Yamazoe A."/>
            <person name="Yamazaki S."/>
            <person name="Fujita N."/>
        </authorList>
    </citation>
    <scope>NUCLEOTIDE SEQUENCE [LARGE SCALE GENOMIC DNA]</scope>
    <source>
        <strain evidence="3 4">NBRC 100340</strain>
    </source>
</reference>
<keyword evidence="3" id="KW-0378">Hydrolase</keyword>
<comment type="caution">
    <text evidence="3">The sequence shown here is derived from an EMBL/GenBank/DDBJ whole genome shotgun (WGS) entry which is preliminary data.</text>
</comment>
<evidence type="ECO:0000313" key="4">
    <source>
        <dbReference type="Proteomes" id="UP000008366"/>
    </source>
</evidence>
<dbReference type="GO" id="GO:0016810">
    <property type="term" value="F:hydrolase activity, acting on carbon-nitrogen (but not peptide) bonds"/>
    <property type="evidence" value="ECO:0007669"/>
    <property type="project" value="InterPro"/>
</dbReference>
<dbReference type="Proteomes" id="UP000008366">
    <property type="component" value="Unassembled WGS sequence"/>
</dbReference>
<dbReference type="SUPFAM" id="SSF88713">
    <property type="entry name" value="Glycoside hydrolase/deacetylase"/>
    <property type="match status" value="1"/>
</dbReference>
<evidence type="ECO:0000313" key="3">
    <source>
        <dbReference type="EMBL" id="GAB97315.1"/>
    </source>
</evidence>
<gene>
    <name evidence="3" type="ORF">KILIM_064_00080</name>
</gene>
<keyword evidence="4" id="KW-1185">Reference proteome</keyword>
<organism evidence="3 4">
    <name type="scientific">Kineosphaera limosa NBRC 100340</name>
    <dbReference type="NCBI Taxonomy" id="1184609"/>
    <lineage>
        <taxon>Bacteria</taxon>
        <taxon>Bacillati</taxon>
        <taxon>Actinomycetota</taxon>
        <taxon>Actinomycetes</taxon>
        <taxon>Micrococcales</taxon>
        <taxon>Dermatophilaceae</taxon>
        <taxon>Kineosphaera</taxon>
    </lineage>
</organism>